<dbReference type="InterPro" id="IPR031423">
    <property type="entry name" value="Phosphatase_SCO2771"/>
</dbReference>
<name>A0A7D6ZG90_9NOCA</name>
<keyword evidence="2" id="KW-1185">Reference proteome</keyword>
<dbReference type="RefSeq" id="WP_181580811.1">
    <property type="nucleotide sequence ID" value="NZ_CP059399.1"/>
</dbReference>
<dbReference type="AlphaFoldDB" id="A0A7D6ZG90"/>
<sequence>MAPTRAALIEHLLATRMAGRVATPRENNLEHFARMARRDEHFLFGLDPGPRWTPDTVLDLMVRKVGVDPRLNFRRGVDTIDPELTADALDRYAIRFENALRERQRVLFATGHPRTLARLYEQLAAALTEAGGTVVVAGAGLGFDEYTKYGLQRVEIDYFLGVAALTDAGGPIHTHSAQPIRLVLAELAERGEPVPDLVVADHGWCGGAGHAGIDAIGFADCNDPALFVGEEEGTVAVAVPLDDGIEPEEYDLLGEYILGR</sequence>
<protein>
    <submittedName>
        <fullName evidence="1">Phosphatase</fullName>
    </submittedName>
</protein>
<evidence type="ECO:0000313" key="2">
    <source>
        <dbReference type="Proteomes" id="UP000515512"/>
    </source>
</evidence>
<accession>A0A7D6ZG90</accession>
<reference evidence="1 2" key="1">
    <citation type="submission" date="2020-07" db="EMBL/GenBank/DDBJ databases">
        <authorList>
            <person name="Zhuang K."/>
            <person name="Ran Y."/>
        </authorList>
    </citation>
    <scope>NUCLEOTIDE SEQUENCE [LARGE SCALE GENOMIC DNA]</scope>
    <source>
        <strain evidence="1 2">WCH-YHL-001</strain>
    </source>
</reference>
<proteinExistence type="predicted"/>
<gene>
    <name evidence="1" type="ORF">H0264_30875</name>
</gene>
<evidence type="ECO:0000313" key="1">
    <source>
        <dbReference type="EMBL" id="QLY29607.1"/>
    </source>
</evidence>
<dbReference type="KEGG" id="nhu:H0264_30875"/>
<dbReference type="EMBL" id="CP059399">
    <property type="protein sequence ID" value="QLY29607.1"/>
    <property type="molecule type" value="Genomic_DNA"/>
</dbReference>
<dbReference type="Pfam" id="PF15698">
    <property type="entry name" value="Phosphatase"/>
    <property type="match status" value="1"/>
</dbReference>
<organism evidence="1 2">
    <name type="scientific">Nocardia huaxiensis</name>
    <dbReference type="NCBI Taxonomy" id="2755382"/>
    <lineage>
        <taxon>Bacteria</taxon>
        <taxon>Bacillati</taxon>
        <taxon>Actinomycetota</taxon>
        <taxon>Actinomycetes</taxon>
        <taxon>Mycobacteriales</taxon>
        <taxon>Nocardiaceae</taxon>
        <taxon>Nocardia</taxon>
    </lineage>
</organism>
<dbReference type="Proteomes" id="UP000515512">
    <property type="component" value="Chromosome"/>
</dbReference>